<evidence type="ECO:0000256" key="4">
    <source>
        <dbReference type="ARBA" id="ARBA00019707"/>
    </source>
</evidence>
<dbReference type="OrthoDB" id="4406415at2"/>
<organism evidence="9 10">
    <name type="scientific">Brevibacillus panacihumi W25</name>
    <dbReference type="NCBI Taxonomy" id="1408254"/>
    <lineage>
        <taxon>Bacteria</taxon>
        <taxon>Bacillati</taxon>
        <taxon>Bacillota</taxon>
        <taxon>Bacilli</taxon>
        <taxon>Bacillales</taxon>
        <taxon>Paenibacillaceae</taxon>
        <taxon>Brevibacillus</taxon>
    </lineage>
</organism>
<dbReference type="PANTHER" id="PTHR39289:SF1">
    <property type="entry name" value="L-ECTOINE SYNTHASE"/>
    <property type="match status" value="1"/>
</dbReference>
<dbReference type="Gene3D" id="2.60.120.10">
    <property type="entry name" value="Jelly Rolls"/>
    <property type="match status" value="1"/>
</dbReference>
<dbReference type="EC" id="4.2.1.108" evidence="3 8"/>
<dbReference type="GO" id="GO:0019491">
    <property type="term" value="P:ectoine biosynthetic process"/>
    <property type="evidence" value="ECO:0007669"/>
    <property type="project" value="UniProtKB-UniRule"/>
</dbReference>
<comment type="catalytic activity">
    <reaction evidence="7 8">
        <text>(2S)-4-acetamido-2-aminobutanoate = L-ectoine + H2O</text>
        <dbReference type="Rhea" id="RHEA:17281"/>
        <dbReference type="ChEBI" id="CHEBI:15377"/>
        <dbReference type="ChEBI" id="CHEBI:58515"/>
        <dbReference type="ChEBI" id="CHEBI:58929"/>
        <dbReference type="EC" id="4.2.1.108"/>
    </reaction>
</comment>
<evidence type="ECO:0000256" key="1">
    <source>
        <dbReference type="ARBA" id="ARBA00005181"/>
    </source>
</evidence>
<evidence type="ECO:0000313" key="9">
    <source>
        <dbReference type="EMBL" id="EST53403.1"/>
    </source>
</evidence>
<dbReference type="RefSeq" id="WP_023558101.1">
    <property type="nucleotide sequence ID" value="NZ_KI629785.1"/>
</dbReference>
<evidence type="ECO:0000256" key="2">
    <source>
        <dbReference type="ARBA" id="ARBA00009637"/>
    </source>
</evidence>
<dbReference type="eggNOG" id="COG1917">
    <property type="taxonomic scope" value="Bacteria"/>
</dbReference>
<proteinExistence type="inferred from homology"/>
<dbReference type="AlphaFoldDB" id="V6MDD6"/>
<comment type="pathway">
    <text evidence="1 8">Amine and polyamine biosynthesis; ectoine biosynthesis; L-ectoine from L-aspartate 4-semialdehyde: step 3/3.</text>
</comment>
<comment type="similarity">
    <text evidence="2 8">Belongs to the ectoine synthase family.</text>
</comment>
<evidence type="ECO:0000256" key="7">
    <source>
        <dbReference type="ARBA" id="ARBA00048714"/>
    </source>
</evidence>
<dbReference type="Proteomes" id="UP000017973">
    <property type="component" value="Unassembled WGS sequence"/>
</dbReference>
<gene>
    <name evidence="8 9" type="primary">ectC</name>
    <name evidence="9" type="ORF">T458_21565</name>
</gene>
<dbReference type="PANTHER" id="PTHR39289">
    <property type="match status" value="1"/>
</dbReference>
<evidence type="ECO:0000256" key="3">
    <source>
        <dbReference type="ARBA" id="ARBA00013192"/>
    </source>
</evidence>
<evidence type="ECO:0000256" key="6">
    <source>
        <dbReference type="ARBA" id="ARBA00033271"/>
    </source>
</evidence>
<comment type="function">
    <text evidence="8">Catalyzes the circularization of gamma-N-acetyl-alpha,gamma-diaminobutyric acid (ADABA) to ectoine (1,4,5,6-tetrahydro-2-methyl-4-pyrimidine carboxylic acid), which is an excellent osmoprotectant.</text>
</comment>
<protein>
    <recommendedName>
        <fullName evidence="4 8">L-ectoine synthase</fullName>
        <ecNumber evidence="3 8">4.2.1.108</ecNumber>
    </recommendedName>
    <alternativeName>
        <fullName evidence="6 8">N-acetyldiaminobutyrate dehydratase</fullName>
    </alternativeName>
</protein>
<evidence type="ECO:0000313" key="10">
    <source>
        <dbReference type="Proteomes" id="UP000017973"/>
    </source>
</evidence>
<dbReference type="CDD" id="cd06978">
    <property type="entry name" value="cupin_EctC"/>
    <property type="match status" value="1"/>
</dbReference>
<sequence>MIVKHLEDLIGTKDDIDTPTWASRRFLLQHDQMGFSLHDTIIKAGTETYIWYKNHLEAVYCIEGEGEIEVVGGETYQIRPGMMYALSGHEKHYLRARSQMRMVCVFNPPLTGREVHDEEGVYPLLEGNRS</sequence>
<dbReference type="SUPFAM" id="SSF51182">
    <property type="entry name" value="RmlC-like cupins"/>
    <property type="match status" value="1"/>
</dbReference>
<reference evidence="9 10" key="1">
    <citation type="journal article" date="2014" name="Genome Announc.">
        <title>Draft Genome Sequence of Brevibacillus panacihumi Strain W25, a Halotolerant Hydrocarbon-Degrading Bacterium.</title>
        <authorList>
            <person name="Wang X."/>
            <person name="Jin D."/>
            <person name="Zhou L."/>
            <person name="Wu L."/>
            <person name="An W."/>
            <person name="Chen Y."/>
            <person name="Zhao L."/>
        </authorList>
    </citation>
    <scope>NUCLEOTIDE SEQUENCE [LARGE SCALE GENOMIC DNA]</scope>
    <source>
        <strain evidence="9 10">W25</strain>
    </source>
</reference>
<dbReference type="HAMAP" id="MF_01255">
    <property type="entry name" value="Ectoine_synth"/>
    <property type="match status" value="1"/>
</dbReference>
<name>V6MDD6_9BACL</name>
<evidence type="ECO:0000256" key="5">
    <source>
        <dbReference type="ARBA" id="ARBA00023239"/>
    </source>
</evidence>
<dbReference type="InterPro" id="IPR011051">
    <property type="entry name" value="RmlC_Cupin_sf"/>
</dbReference>
<evidence type="ECO:0000256" key="8">
    <source>
        <dbReference type="HAMAP-Rule" id="MF_01255"/>
    </source>
</evidence>
<dbReference type="NCBIfam" id="NF009806">
    <property type="entry name" value="PRK13290.1"/>
    <property type="match status" value="1"/>
</dbReference>
<dbReference type="PATRIC" id="fig|1408254.3.peg.4234"/>
<dbReference type="EMBL" id="AYJU01000017">
    <property type="protein sequence ID" value="EST53403.1"/>
    <property type="molecule type" value="Genomic_DNA"/>
</dbReference>
<dbReference type="InterPro" id="IPR010462">
    <property type="entry name" value="Ectoine_synth"/>
</dbReference>
<dbReference type="HOGENOM" id="CLU_154525_0_0_9"/>
<dbReference type="UniPathway" id="UPA00067">
    <property type="reaction ID" value="UER00123"/>
</dbReference>
<comment type="caution">
    <text evidence="9">The sequence shown here is derived from an EMBL/GenBank/DDBJ whole genome shotgun (WGS) entry which is preliminary data.</text>
</comment>
<dbReference type="Pfam" id="PF06339">
    <property type="entry name" value="Ectoine_synth"/>
    <property type="match status" value="1"/>
</dbReference>
<keyword evidence="5 8" id="KW-0456">Lyase</keyword>
<dbReference type="GO" id="GO:0033990">
    <property type="term" value="F:ectoine synthase activity"/>
    <property type="evidence" value="ECO:0007669"/>
    <property type="project" value="UniProtKB-EC"/>
</dbReference>
<dbReference type="InterPro" id="IPR014710">
    <property type="entry name" value="RmlC-like_jellyroll"/>
</dbReference>
<dbReference type="STRING" id="1408254.T458_21565"/>
<keyword evidence="10" id="KW-1185">Reference proteome</keyword>
<accession>V6MDD6</accession>